<reference evidence="9" key="1">
    <citation type="submission" date="2020-06" db="EMBL/GenBank/DDBJ databases">
        <authorList>
            <consortium name="Plant Systems Biology data submission"/>
        </authorList>
    </citation>
    <scope>NUCLEOTIDE SEQUENCE</scope>
    <source>
        <strain evidence="9">D6</strain>
    </source>
</reference>
<feature type="region of interest" description="Disordered" evidence="6">
    <location>
        <begin position="90"/>
        <end position="112"/>
    </location>
</feature>
<evidence type="ECO:0000256" key="3">
    <source>
        <dbReference type="ARBA" id="ARBA00023006"/>
    </source>
</evidence>
<feature type="region of interest" description="Disordered" evidence="6">
    <location>
        <begin position="139"/>
        <end position="181"/>
    </location>
</feature>
<organism evidence="9 10">
    <name type="scientific">Seminavis robusta</name>
    <dbReference type="NCBI Taxonomy" id="568900"/>
    <lineage>
        <taxon>Eukaryota</taxon>
        <taxon>Sar</taxon>
        <taxon>Stramenopiles</taxon>
        <taxon>Ochrophyta</taxon>
        <taxon>Bacillariophyta</taxon>
        <taxon>Bacillariophyceae</taxon>
        <taxon>Bacillariophycidae</taxon>
        <taxon>Naviculales</taxon>
        <taxon>Naviculaceae</taxon>
        <taxon>Seminavis</taxon>
    </lineage>
</organism>
<dbReference type="GO" id="GO:0015031">
    <property type="term" value="P:protein transport"/>
    <property type="evidence" value="ECO:0007669"/>
    <property type="project" value="UniProtKB-KW"/>
</dbReference>
<sequence length="917" mass="99328">MATQNTQLIRSVRILVAATGVTYKISLPLSDLTVANIQSHLAAAVPPSDQILLLGPPYKVPKDSTLQSEEVLQSLRVGDLEDDPLAAAAESAKAISQGTQASTSSGPITPIHNTILSTTERSGARRLFLFSKQALSQTAPDPPLCSLQPKTLQLPSQAPGQSPLEMSFSAGQSASSSPNSMPPLHQALAAYERQFMLSLGQGRVLADGADMRLRACRQCVQEQAIMARALRAAVSNLSDHYNGAARTRSQFTNTFQHATAKHASLLQRFESILSNLQAIPLHPALVRMARSSGRVMETLLDTVPVEPERAWAAQCQTSHQRLLTLFADLDATFASLGTPAQRDEEARKDLAAEHEIQTAWAQLTSGEVKQIRDRQAERLERLTQDHRAVVDIILRAVGNNNDQQQQLDPWTQQQQQQPAPLSPQTNATVVSDPSNVQNAFGPLQEMSHASKDIVPNMIQDDGKLAHFMETVAASKNRAMKYMQQRLREVSIAQSSIQRVLSSVAVLKDALQTQSENMVHLEHVEQLADSYKQFLSEIRRRRAYGQAVMSSSTAMMERLASMRADEVKAREKFLRGPGRHLMPPFFEMFVPTLATPPPLFTPQLPAMVELDTMPDVGPPESHDQSDATMIPVSTAGEQGVVSTSASTLTAESAAPARRYSATTEDAKMAEDSSKNVASTAGRTAEQQPHDQQQPEQLIVSADDGNDLILGDGEGDTSRRAAEDAERKTLAYENAVLRQALERLGGKPPRAYLDEAAAAAPPVSAPSDVDLAAVAALKKELSETKAAAEAAEKKVDALEKKEAARTSRAIHRENDDRISHSSFSVGDVGLFMPTGRGSGGKRTYLAFHTNCPHRYLSTDNIPGSPDFVLGRIVYQEELIAGEVGTDANPYGLHVGTKFWVLTVEVLNSNLSAAGGTSTS</sequence>
<dbReference type="PANTHER" id="PTHR13222:SF1">
    <property type="entry name" value="RB1-INDUCIBLE COILED-COIL PROTEIN 1"/>
    <property type="match status" value="1"/>
</dbReference>
<dbReference type="GO" id="GO:0061709">
    <property type="term" value="P:reticulophagy"/>
    <property type="evidence" value="ECO:0007669"/>
    <property type="project" value="TreeGrafter"/>
</dbReference>
<evidence type="ECO:0000313" key="10">
    <source>
        <dbReference type="Proteomes" id="UP001153069"/>
    </source>
</evidence>
<feature type="domain" description="Autophagy protein ATG17-like" evidence="7">
    <location>
        <begin position="210"/>
        <end position="574"/>
    </location>
</feature>
<dbReference type="GO" id="GO:0000045">
    <property type="term" value="P:autophagosome assembly"/>
    <property type="evidence" value="ECO:0007669"/>
    <property type="project" value="InterPro"/>
</dbReference>
<gene>
    <name evidence="9" type="ORF">SEMRO_559_G166530.1</name>
</gene>
<feature type="compositionally biased region" description="Low complexity" evidence="6">
    <location>
        <begin position="641"/>
        <end position="653"/>
    </location>
</feature>
<dbReference type="GO" id="GO:0060090">
    <property type="term" value="F:molecular adaptor activity"/>
    <property type="evidence" value="ECO:0007669"/>
    <property type="project" value="TreeGrafter"/>
</dbReference>
<feature type="compositionally biased region" description="Polar residues" evidence="6">
    <location>
        <begin position="148"/>
        <end position="160"/>
    </location>
</feature>
<dbReference type="GO" id="GO:0034517">
    <property type="term" value="P:ribophagy"/>
    <property type="evidence" value="ECO:0007669"/>
    <property type="project" value="TreeGrafter"/>
</dbReference>
<dbReference type="AlphaFoldDB" id="A0A9N8E553"/>
<keyword evidence="3" id="KW-0072">Autophagy</keyword>
<keyword evidence="10" id="KW-1185">Reference proteome</keyword>
<dbReference type="OrthoDB" id="447953at2759"/>
<dbReference type="InterPro" id="IPR019460">
    <property type="entry name" value="Atg11_C"/>
</dbReference>
<dbReference type="GO" id="GO:0000422">
    <property type="term" value="P:autophagy of mitochondrion"/>
    <property type="evidence" value="ECO:0007669"/>
    <property type="project" value="TreeGrafter"/>
</dbReference>
<proteinExistence type="predicted"/>
<feature type="compositionally biased region" description="Polar residues" evidence="6">
    <location>
        <begin position="96"/>
        <end position="112"/>
    </location>
</feature>
<dbReference type="InterPro" id="IPR045326">
    <property type="entry name" value="ATG17-like_dom"/>
</dbReference>
<dbReference type="InterPro" id="IPR040040">
    <property type="entry name" value="ATG11"/>
</dbReference>
<dbReference type="Pfam" id="PF10377">
    <property type="entry name" value="ATG11"/>
    <property type="match status" value="1"/>
</dbReference>
<evidence type="ECO:0000256" key="1">
    <source>
        <dbReference type="ARBA" id="ARBA00022448"/>
    </source>
</evidence>
<feature type="compositionally biased region" description="Basic and acidic residues" evidence="6">
    <location>
        <begin position="663"/>
        <end position="672"/>
    </location>
</feature>
<dbReference type="Proteomes" id="UP001153069">
    <property type="component" value="Unassembled WGS sequence"/>
</dbReference>
<feature type="compositionally biased region" description="Low complexity" evidence="6">
    <location>
        <begin position="403"/>
        <end position="424"/>
    </location>
</feature>
<dbReference type="GO" id="GO:0034045">
    <property type="term" value="C:phagophore assembly site membrane"/>
    <property type="evidence" value="ECO:0007669"/>
    <property type="project" value="TreeGrafter"/>
</dbReference>
<evidence type="ECO:0000256" key="6">
    <source>
        <dbReference type="SAM" id="MobiDB-lite"/>
    </source>
</evidence>
<evidence type="ECO:0000256" key="2">
    <source>
        <dbReference type="ARBA" id="ARBA00022927"/>
    </source>
</evidence>
<keyword evidence="2" id="KW-0653">Protein transport</keyword>
<comment type="caution">
    <text evidence="9">The sequence shown here is derived from an EMBL/GenBank/DDBJ whole genome shotgun (WGS) entry which is preliminary data.</text>
</comment>
<feature type="coiled-coil region" evidence="5">
    <location>
        <begin position="772"/>
        <end position="799"/>
    </location>
</feature>
<feature type="domain" description="Autophagy-related protein 11 C-terminal" evidence="8">
    <location>
        <begin position="779"/>
        <end position="902"/>
    </location>
</feature>
<name>A0A9N8E553_9STRA</name>
<feature type="compositionally biased region" description="Low complexity" evidence="6">
    <location>
        <begin position="167"/>
        <end position="179"/>
    </location>
</feature>
<keyword evidence="1" id="KW-0813">Transport</keyword>
<dbReference type="EMBL" id="CAICTM010000558">
    <property type="protein sequence ID" value="CAB9512879.1"/>
    <property type="molecule type" value="Genomic_DNA"/>
</dbReference>
<dbReference type="Pfam" id="PF04108">
    <property type="entry name" value="ATG17_like"/>
    <property type="match status" value="1"/>
</dbReference>
<evidence type="ECO:0000313" key="9">
    <source>
        <dbReference type="EMBL" id="CAB9512879.1"/>
    </source>
</evidence>
<feature type="region of interest" description="Disordered" evidence="6">
    <location>
        <begin position="403"/>
        <end position="428"/>
    </location>
</feature>
<dbReference type="PANTHER" id="PTHR13222">
    <property type="entry name" value="RB1-INDUCIBLE COILED-COIL"/>
    <property type="match status" value="1"/>
</dbReference>
<evidence type="ECO:0000256" key="5">
    <source>
        <dbReference type="SAM" id="Coils"/>
    </source>
</evidence>
<evidence type="ECO:0000259" key="7">
    <source>
        <dbReference type="Pfam" id="PF04108"/>
    </source>
</evidence>
<dbReference type="GO" id="GO:1990316">
    <property type="term" value="C:Atg1/ULK1 kinase complex"/>
    <property type="evidence" value="ECO:0007669"/>
    <property type="project" value="TreeGrafter"/>
</dbReference>
<accession>A0A9N8E553</accession>
<evidence type="ECO:0000259" key="8">
    <source>
        <dbReference type="Pfam" id="PF10377"/>
    </source>
</evidence>
<evidence type="ECO:0000256" key="4">
    <source>
        <dbReference type="ARBA" id="ARBA00023054"/>
    </source>
</evidence>
<protein>
    <submittedName>
        <fullName evidence="9">Autophagy-related protein 11</fullName>
    </submittedName>
</protein>
<dbReference type="GO" id="GO:0019901">
    <property type="term" value="F:protein kinase binding"/>
    <property type="evidence" value="ECO:0007669"/>
    <property type="project" value="TreeGrafter"/>
</dbReference>
<dbReference type="GO" id="GO:0034727">
    <property type="term" value="P:piecemeal microautophagy of the nucleus"/>
    <property type="evidence" value="ECO:0007669"/>
    <property type="project" value="TreeGrafter"/>
</dbReference>
<feature type="compositionally biased region" description="Low complexity" evidence="6">
    <location>
        <begin position="684"/>
        <end position="693"/>
    </location>
</feature>
<keyword evidence="4 5" id="KW-0175">Coiled coil</keyword>
<feature type="region of interest" description="Disordered" evidence="6">
    <location>
        <begin position="635"/>
        <end position="693"/>
    </location>
</feature>